<sequence>MAVRGLRQELQKTRPSKPTLQICSPQTTSQTTQLPPLSGESANSISAVSHGKGPRTASPQLRGVWQKVRLPKSSVAPSESVPYGREAVHVRDLRDEIRVTNFIIETFYYTHGLTSV</sequence>
<accession>A0A9P0TMJ2</accession>
<feature type="region of interest" description="Disordered" evidence="1">
    <location>
        <begin position="1"/>
        <end position="61"/>
    </location>
</feature>
<name>A0A9P0TMJ2_PIEBR</name>
<evidence type="ECO:0000313" key="2">
    <source>
        <dbReference type="EMBL" id="CAH4034467.1"/>
    </source>
</evidence>
<evidence type="ECO:0000313" key="3">
    <source>
        <dbReference type="Proteomes" id="UP001152562"/>
    </source>
</evidence>
<proteinExistence type="predicted"/>
<feature type="compositionally biased region" description="Low complexity" evidence="1">
    <location>
        <begin position="24"/>
        <end position="38"/>
    </location>
</feature>
<dbReference type="Proteomes" id="UP001152562">
    <property type="component" value="Unassembled WGS sequence"/>
</dbReference>
<dbReference type="AlphaFoldDB" id="A0A9P0TMJ2"/>
<gene>
    <name evidence="2" type="ORF">PIBRA_LOCUS10649</name>
</gene>
<dbReference type="EMBL" id="CALOZG010000040">
    <property type="protein sequence ID" value="CAH4034467.1"/>
    <property type="molecule type" value="Genomic_DNA"/>
</dbReference>
<evidence type="ECO:0000256" key="1">
    <source>
        <dbReference type="SAM" id="MobiDB-lite"/>
    </source>
</evidence>
<protein>
    <submittedName>
        <fullName evidence="2">Uncharacterized protein</fullName>
    </submittedName>
</protein>
<reference evidence="2" key="1">
    <citation type="submission" date="2022-05" db="EMBL/GenBank/DDBJ databases">
        <authorList>
            <person name="Okamura Y."/>
        </authorList>
    </citation>
    <scope>NUCLEOTIDE SEQUENCE</scope>
</reference>
<feature type="compositionally biased region" description="Basic and acidic residues" evidence="1">
    <location>
        <begin position="1"/>
        <end position="12"/>
    </location>
</feature>
<keyword evidence="3" id="KW-1185">Reference proteome</keyword>
<organism evidence="2 3">
    <name type="scientific">Pieris brassicae</name>
    <name type="common">White butterfly</name>
    <name type="synonym">Large white butterfly</name>
    <dbReference type="NCBI Taxonomy" id="7116"/>
    <lineage>
        <taxon>Eukaryota</taxon>
        <taxon>Metazoa</taxon>
        <taxon>Ecdysozoa</taxon>
        <taxon>Arthropoda</taxon>
        <taxon>Hexapoda</taxon>
        <taxon>Insecta</taxon>
        <taxon>Pterygota</taxon>
        <taxon>Neoptera</taxon>
        <taxon>Endopterygota</taxon>
        <taxon>Lepidoptera</taxon>
        <taxon>Glossata</taxon>
        <taxon>Ditrysia</taxon>
        <taxon>Papilionoidea</taxon>
        <taxon>Pieridae</taxon>
        <taxon>Pierinae</taxon>
        <taxon>Pieris</taxon>
    </lineage>
</organism>
<comment type="caution">
    <text evidence="2">The sequence shown here is derived from an EMBL/GenBank/DDBJ whole genome shotgun (WGS) entry which is preliminary data.</text>
</comment>